<keyword evidence="13" id="KW-1185">Reference proteome</keyword>
<evidence type="ECO:0000256" key="4">
    <source>
        <dbReference type="ARBA" id="ARBA00022475"/>
    </source>
</evidence>
<dbReference type="Proteomes" id="UP000002191">
    <property type="component" value="Chromosome"/>
</dbReference>
<dbReference type="InterPro" id="IPR058624">
    <property type="entry name" value="MdtA-like_HH"/>
</dbReference>
<dbReference type="Pfam" id="PF25876">
    <property type="entry name" value="HH_MFP_RND"/>
    <property type="match status" value="1"/>
</dbReference>
<dbReference type="InterPro" id="IPR006143">
    <property type="entry name" value="RND_pump_MFP"/>
</dbReference>
<evidence type="ECO:0000259" key="9">
    <source>
        <dbReference type="Pfam" id="PF25917"/>
    </source>
</evidence>
<dbReference type="InterPro" id="IPR058625">
    <property type="entry name" value="MdtA-like_BSH"/>
</dbReference>
<sequence length="413" mass="44515">MAYVFPIHQSKPGVYMPRNHHPHRLTPTQKKNGLRPVAGFLLLAFLSLALPGCGDKEAKTTRPPAPVETGQAVAKDTPVALKAVGNVKASNSVTVKSRVDGHILRIHFLDGDNVTAGQLLYTIDPETYIYTQQGAQANVAGDRATAEHAQKDYLRYKDLFDQSVISRDEYESKLTAYETARKAMEADAAQVGIASRNVKFTQITSPINGMAGSTLLDEGNLVAADKDELVVINTLAPADVQFSVPGYELPRIRAEFVDNHLPVLATPASSGAKPSEGVLTFVDNWVNPDTGMINLKARFPNDDTALWPGQFVTIDLILSVQKDAVRIPAQAVQRGPNGKYVFVVEDGKARMQPVTTGMRLDDEVVIDTGLKAGEIVVVEGALRLYPDAPVAIKKGPGSKPEANANATKGQENS</sequence>
<dbReference type="KEGG" id="das:Daes_2097"/>
<feature type="region of interest" description="Disordered" evidence="7">
    <location>
        <begin position="392"/>
        <end position="413"/>
    </location>
</feature>
<dbReference type="InterPro" id="IPR058627">
    <property type="entry name" value="MdtA-like_C"/>
</dbReference>
<dbReference type="Gene3D" id="1.10.287.470">
    <property type="entry name" value="Helix hairpin bin"/>
    <property type="match status" value="1"/>
</dbReference>
<dbReference type="NCBIfam" id="TIGR01730">
    <property type="entry name" value="RND_mfp"/>
    <property type="match status" value="1"/>
</dbReference>
<evidence type="ECO:0000259" key="11">
    <source>
        <dbReference type="Pfam" id="PF25967"/>
    </source>
</evidence>
<dbReference type="AlphaFoldDB" id="E6VS59"/>
<keyword evidence="3" id="KW-0813">Transport</keyword>
<feature type="domain" description="Multidrug resistance protein MdtA-like C-terminal permuted SH3" evidence="11">
    <location>
        <begin position="323"/>
        <end position="381"/>
    </location>
</feature>
<proteinExistence type="inferred from homology"/>
<evidence type="ECO:0000256" key="6">
    <source>
        <dbReference type="ARBA" id="ARBA00023136"/>
    </source>
</evidence>
<evidence type="ECO:0000256" key="3">
    <source>
        <dbReference type="ARBA" id="ARBA00022448"/>
    </source>
</evidence>
<dbReference type="HOGENOM" id="CLU_018816_2_0_7"/>
<gene>
    <name evidence="12" type="ordered locus">Daes_2097</name>
</gene>
<dbReference type="Gene3D" id="2.40.30.170">
    <property type="match status" value="1"/>
</dbReference>
<evidence type="ECO:0000256" key="5">
    <source>
        <dbReference type="ARBA" id="ARBA00022519"/>
    </source>
</evidence>
<feature type="domain" description="Multidrug resistance protein MdtA-like alpha-helical hairpin" evidence="8">
    <location>
        <begin position="133"/>
        <end position="201"/>
    </location>
</feature>
<feature type="domain" description="Multidrug resistance protein MdtA-like beta-barrel" evidence="10">
    <location>
        <begin position="237"/>
        <end position="316"/>
    </location>
</feature>
<evidence type="ECO:0000259" key="10">
    <source>
        <dbReference type="Pfam" id="PF25944"/>
    </source>
</evidence>
<protein>
    <submittedName>
        <fullName evidence="12">Efflux transporter, RND family, MFP subunit</fullName>
    </submittedName>
</protein>
<comment type="similarity">
    <text evidence="2">Belongs to the membrane fusion protein (MFP) (TC 8.A.1) family.</text>
</comment>
<dbReference type="SUPFAM" id="SSF111369">
    <property type="entry name" value="HlyD-like secretion proteins"/>
    <property type="match status" value="1"/>
</dbReference>
<evidence type="ECO:0000256" key="7">
    <source>
        <dbReference type="SAM" id="MobiDB-lite"/>
    </source>
</evidence>
<comment type="subcellular location">
    <subcellularLocation>
        <location evidence="1">Cell membrane</location>
    </subcellularLocation>
</comment>
<reference evidence="13" key="1">
    <citation type="submission" date="2010-12" db="EMBL/GenBank/DDBJ databases">
        <title>Complete sequence of Desulfovibrio aespoeensis Aspo-2.</title>
        <authorList>
            <consortium name="US DOE Joint Genome Institute"/>
            <person name="Lucas S."/>
            <person name="Copeland A."/>
            <person name="Lapidus A."/>
            <person name="Cheng J.-F."/>
            <person name="Goodwin L."/>
            <person name="Pitluck S."/>
            <person name="Chertkov O."/>
            <person name="Misra M."/>
            <person name="Detter J.C."/>
            <person name="Han C."/>
            <person name="Tapia R."/>
            <person name="Land M."/>
            <person name="Hauser L."/>
            <person name="Kyrpides N."/>
            <person name="Ivanova N."/>
            <person name="Ovchinnikova G."/>
            <person name="Pedersen K."/>
            <person name="Jagevall S."/>
            <person name="Hazen T."/>
            <person name="Woyke T."/>
        </authorList>
    </citation>
    <scope>NUCLEOTIDE SEQUENCE [LARGE SCALE GENOMIC DNA]</scope>
    <source>
        <strain evidence="13">ATCC 700646 / DSM 10631 / Aspo-2</strain>
    </source>
</reference>
<dbReference type="Pfam" id="PF25917">
    <property type="entry name" value="BSH_RND"/>
    <property type="match status" value="1"/>
</dbReference>
<reference evidence="12 13" key="2">
    <citation type="journal article" date="2014" name="Genome Announc.">
        <title>Complete Genome Sequence of the Subsurface, Mesophilic Sulfate-Reducing Bacterium Desulfovibrio aespoeensis Aspo-2.</title>
        <authorList>
            <person name="Pedersen K."/>
            <person name="Bengtsson A."/>
            <person name="Edlund J."/>
            <person name="Rabe L."/>
            <person name="Hazen T."/>
            <person name="Chakraborty R."/>
            <person name="Goodwin L."/>
            <person name="Shapiro N."/>
        </authorList>
    </citation>
    <scope>NUCLEOTIDE SEQUENCE [LARGE SCALE GENOMIC DNA]</scope>
    <source>
        <strain evidence="13">ATCC 700646 / DSM 10631 / Aspo-2</strain>
    </source>
</reference>
<name>E6VS59_PSEA9</name>
<dbReference type="Pfam" id="PF25944">
    <property type="entry name" value="Beta-barrel_RND"/>
    <property type="match status" value="1"/>
</dbReference>
<accession>E6VS59</accession>
<dbReference type="Gene3D" id="2.40.420.20">
    <property type="match status" value="1"/>
</dbReference>
<dbReference type="GO" id="GO:0015562">
    <property type="term" value="F:efflux transmembrane transporter activity"/>
    <property type="evidence" value="ECO:0007669"/>
    <property type="project" value="TreeGrafter"/>
</dbReference>
<dbReference type="EMBL" id="CP002431">
    <property type="protein sequence ID" value="ADU63104.1"/>
    <property type="molecule type" value="Genomic_DNA"/>
</dbReference>
<dbReference type="Gene3D" id="2.40.50.100">
    <property type="match status" value="1"/>
</dbReference>
<dbReference type="eggNOG" id="COG0845">
    <property type="taxonomic scope" value="Bacteria"/>
</dbReference>
<dbReference type="GO" id="GO:1990281">
    <property type="term" value="C:efflux pump complex"/>
    <property type="evidence" value="ECO:0007669"/>
    <property type="project" value="TreeGrafter"/>
</dbReference>
<evidence type="ECO:0000256" key="2">
    <source>
        <dbReference type="ARBA" id="ARBA00009477"/>
    </source>
</evidence>
<dbReference type="Pfam" id="PF25967">
    <property type="entry name" value="RND-MFP_C"/>
    <property type="match status" value="1"/>
</dbReference>
<keyword evidence="6" id="KW-0472">Membrane</keyword>
<feature type="domain" description="Multidrug resistance protein MdtA-like barrel-sandwich hybrid" evidence="9">
    <location>
        <begin position="91"/>
        <end position="232"/>
    </location>
</feature>
<feature type="compositionally biased region" description="Polar residues" evidence="7">
    <location>
        <begin position="404"/>
        <end position="413"/>
    </location>
</feature>
<organism evidence="12 13">
    <name type="scientific">Pseudodesulfovibrio aespoeensis (strain ATCC 700646 / DSM 10631 / Aspo-2)</name>
    <name type="common">Desulfovibrio aespoeensis</name>
    <dbReference type="NCBI Taxonomy" id="643562"/>
    <lineage>
        <taxon>Bacteria</taxon>
        <taxon>Pseudomonadati</taxon>
        <taxon>Thermodesulfobacteriota</taxon>
        <taxon>Desulfovibrionia</taxon>
        <taxon>Desulfovibrionales</taxon>
        <taxon>Desulfovibrionaceae</taxon>
    </lineage>
</organism>
<evidence type="ECO:0000259" key="8">
    <source>
        <dbReference type="Pfam" id="PF25876"/>
    </source>
</evidence>
<evidence type="ECO:0000313" key="13">
    <source>
        <dbReference type="Proteomes" id="UP000002191"/>
    </source>
</evidence>
<dbReference type="InterPro" id="IPR058626">
    <property type="entry name" value="MdtA-like_b-barrel"/>
</dbReference>
<evidence type="ECO:0000256" key="1">
    <source>
        <dbReference type="ARBA" id="ARBA00004236"/>
    </source>
</evidence>
<dbReference type="PANTHER" id="PTHR30469">
    <property type="entry name" value="MULTIDRUG RESISTANCE PROTEIN MDTA"/>
    <property type="match status" value="1"/>
</dbReference>
<keyword evidence="4" id="KW-1003">Cell membrane</keyword>
<dbReference type="PANTHER" id="PTHR30469:SF36">
    <property type="entry name" value="BLL3903 PROTEIN"/>
    <property type="match status" value="1"/>
</dbReference>
<keyword evidence="5" id="KW-0997">Cell inner membrane</keyword>
<dbReference type="STRING" id="643562.Daes_2097"/>
<evidence type="ECO:0000313" key="12">
    <source>
        <dbReference type="EMBL" id="ADU63104.1"/>
    </source>
</evidence>